<dbReference type="Gene3D" id="1.10.10.60">
    <property type="entry name" value="Homeodomain-like"/>
    <property type="match status" value="1"/>
</dbReference>
<dbReference type="PANTHER" id="PTHR43280:SF32">
    <property type="entry name" value="TRANSCRIPTIONAL REGULATORY PROTEIN"/>
    <property type="match status" value="1"/>
</dbReference>
<dbReference type="PANTHER" id="PTHR43280">
    <property type="entry name" value="ARAC-FAMILY TRANSCRIPTIONAL REGULATOR"/>
    <property type="match status" value="1"/>
</dbReference>
<reference evidence="5" key="1">
    <citation type="submission" date="2020-09" db="EMBL/GenBank/DDBJ databases">
        <title>Genome seq and assembly of Tianweitania sp.</title>
        <authorList>
            <person name="Chhetri G."/>
        </authorList>
    </citation>
    <scope>NUCLEOTIDE SEQUENCE</scope>
    <source>
        <strain evidence="5">Rool2</strain>
    </source>
</reference>
<evidence type="ECO:0000313" key="6">
    <source>
        <dbReference type="Proteomes" id="UP000643405"/>
    </source>
</evidence>
<dbReference type="SUPFAM" id="SSF51182">
    <property type="entry name" value="RmlC-like cupins"/>
    <property type="match status" value="1"/>
</dbReference>
<dbReference type="AlphaFoldDB" id="A0A8J6PLP5"/>
<dbReference type="InterPro" id="IPR014710">
    <property type="entry name" value="RmlC-like_jellyroll"/>
</dbReference>
<dbReference type="Pfam" id="PF12833">
    <property type="entry name" value="HTH_18"/>
    <property type="match status" value="1"/>
</dbReference>
<keyword evidence="6" id="KW-1185">Reference proteome</keyword>
<dbReference type="Gene3D" id="2.60.120.10">
    <property type="entry name" value="Jelly Rolls"/>
    <property type="match status" value="1"/>
</dbReference>
<dbReference type="GO" id="GO:0003700">
    <property type="term" value="F:DNA-binding transcription factor activity"/>
    <property type="evidence" value="ECO:0007669"/>
    <property type="project" value="InterPro"/>
</dbReference>
<dbReference type="InterPro" id="IPR018060">
    <property type="entry name" value="HTH_AraC"/>
</dbReference>
<dbReference type="RefSeq" id="WP_188163241.1">
    <property type="nucleotide sequence ID" value="NZ_JACVVX010000001.1"/>
</dbReference>
<dbReference type="SMART" id="SM00342">
    <property type="entry name" value="HTH_ARAC"/>
    <property type="match status" value="1"/>
</dbReference>
<evidence type="ECO:0000259" key="4">
    <source>
        <dbReference type="PROSITE" id="PS01124"/>
    </source>
</evidence>
<name>A0A8J6PLP5_9HYPH</name>
<evidence type="ECO:0000313" key="5">
    <source>
        <dbReference type="EMBL" id="MBD0413842.1"/>
    </source>
</evidence>
<dbReference type="InterPro" id="IPR047264">
    <property type="entry name" value="Cupin_HpaA-like_N"/>
</dbReference>
<dbReference type="CDD" id="cd06999">
    <property type="entry name" value="cupin_HpaA-like_N"/>
    <property type="match status" value="1"/>
</dbReference>
<dbReference type="PRINTS" id="PR00032">
    <property type="entry name" value="HTHARAC"/>
</dbReference>
<dbReference type="InterPro" id="IPR011051">
    <property type="entry name" value="RmlC_Cupin_sf"/>
</dbReference>
<protein>
    <submittedName>
        <fullName evidence="5">Helix-turn-helix domain-containing protein</fullName>
    </submittedName>
</protein>
<evidence type="ECO:0000256" key="3">
    <source>
        <dbReference type="ARBA" id="ARBA00023163"/>
    </source>
</evidence>
<dbReference type="SUPFAM" id="SSF46689">
    <property type="entry name" value="Homeodomain-like"/>
    <property type="match status" value="2"/>
</dbReference>
<keyword evidence="3" id="KW-0804">Transcription</keyword>
<dbReference type="InterPro" id="IPR009057">
    <property type="entry name" value="Homeodomain-like_sf"/>
</dbReference>
<dbReference type="EMBL" id="JACVVX010000001">
    <property type="protein sequence ID" value="MBD0413842.1"/>
    <property type="molecule type" value="Genomic_DNA"/>
</dbReference>
<accession>A0A8J6PLP5</accession>
<dbReference type="Proteomes" id="UP000643405">
    <property type="component" value="Unassembled WGS sequence"/>
</dbReference>
<feature type="domain" description="HTH araC/xylS-type" evidence="4">
    <location>
        <begin position="198"/>
        <end position="296"/>
    </location>
</feature>
<keyword evidence="1" id="KW-0805">Transcription regulation</keyword>
<gene>
    <name evidence="5" type="ORF">ICI42_04150</name>
</gene>
<evidence type="ECO:0000256" key="2">
    <source>
        <dbReference type="ARBA" id="ARBA00023125"/>
    </source>
</evidence>
<comment type="caution">
    <text evidence="5">The sequence shown here is derived from an EMBL/GenBank/DDBJ whole genome shotgun (WGS) entry which is preliminary data.</text>
</comment>
<dbReference type="PROSITE" id="PS01124">
    <property type="entry name" value="HTH_ARAC_FAMILY_2"/>
    <property type="match status" value="1"/>
</dbReference>
<dbReference type="GO" id="GO:0043565">
    <property type="term" value="F:sequence-specific DNA binding"/>
    <property type="evidence" value="ECO:0007669"/>
    <property type="project" value="InterPro"/>
</dbReference>
<proteinExistence type="predicted"/>
<dbReference type="InterPro" id="IPR020449">
    <property type="entry name" value="Tscrpt_reg_AraC-type_HTH"/>
</dbReference>
<organism evidence="5 6">
    <name type="scientific">Oryzicola mucosus</name>
    <dbReference type="NCBI Taxonomy" id="2767425"/>
    <lineage>
        <taxon>Bacteria</taxon>
        <taxon>Pseudomonadati</taxon>
        <taxon>Pseudomonadota</taxon>
        <taxon>Alphaproteobacteria</taxon>
        <taxon>Hyphomicrobiales</taxon>
        <taxon>Phyllobacteriaceae</taxon>
        <taxon>Oryzicola</taxon>
    </lineage>
</organism>
<sequence>MDKAVLFRHFSDMASEISPIPSYQLYGEKRGFPDVLHIERIVDRAAGLDWKIGPHRHLHLHQIFLLLSGEITLSIDGESQAVMTPALLNIPRGCVHGFRFSAGTEGYVLTLPIEEFSDLFSEDSETAVPASRFFVAVPGKWAETLFMDISQEHGASRPFRKTRLRALATLAMCRAFSAADLAGDQAAPHLGRRDPRLGRFEALIEKHHRQHWTVSDYARELGMSPRHLSRLCTALTGLSALALIEGYRTREACRMLVYTRMSVSSVAFSLGFDDASYFSRSFQRNTGLSPSAYRARFEA</sequence>
<evidence type="ECO:0000256" key="1">
    <source>
        <dbReference type="ARBA" id="ARBA00023015"/>
    </source>
</evidence>
<keyword evidence="2" id="KW-0238">DNA-binding</keyword>